<sequence length="300" mass="32722">MSRQAFPYRRPHGDAVSADGWLVRLDGEGRGPLPGFIPDWDYQYDLRLERVVRIDVDAVRASTGLPATAPLALAVIWHSSGSGLRVRAQHTVLPFGGVVDVPIACTVKGRESGGTLTLDTQLVLAARVDDAGPLTARRAGSVLWRDEAQVRLQGDDSQFPISVVDFKEAGYPEDAPWLLAVEPDPEAAVMGAMVLLVNSGTPQVLDAMQRAGHPGTADRLIHSAVQTDVVRLLVEHAVRMPDLQDDSRYEQDTLGHLLMGIVHTRLPGTTLHALRRLYENDPALFSARIHSAARLFEKES</sequence>
<proteinExistence type="predicted"/>
<comment type="caution">
    <text evidence="1">The sequence shown here is derived from an EMBL/GenBank/DDBJ whole genome shotgun (WGS) entry which is preliminary data.</text>
</comment>
<accession>A0ABP4ISL9</accession>
<organism evidence="1 2">
    <name type="scientific">Kitasatospora putterlickiae</name>
    <dbReference type="NCBI Taxonomy" id="221725"/>
    <lineage>
        <taxon>Bacteria</taxon>
        <taxon>Bacillati</taxon>
        <taxon>Actinomycetota</taxon>
        <taxon>Actinomycetes</taxon>
        <taxon>Kitasatosporales</taxon>
        <taxon>Streptomycetaceae</taxon>
        <taxon>Kitasatospora</taxon>
    </lineage>
</organism>
<dbReference type="Proteomes" id="UP001499863">
    <property type="component" value="Unassembled WGS sequence"/>
</dbReference>
<dbReference type="EMBL" id="BAAAKJ010000196">
    <property type="protein sequence ID" value="GAA1397929.1"/>
    <property type="molecule type" value="Genomic_DNA"/>
</dbReference>
<reference evidence="2" key="1">
    <citation type="journal article" date="2019" name="Int. J. Syst. Evol. Microbiol.">
        <title>The Global Catalogue of Microorganisms (GCM) 10K type strain sequencing project: providing services to taxonomists for standard genome sequencing and annotation.</title>
        <authorList>
            <consortium name="The Broad Institute Genomics Platform"/>
            <consortium name="The Broad Institute Genome Sequencing Center for Infectious Disease"/>
            <person name="Wu L."/>
            <person name="Ma J."/>
        </authorList>
    </citation>
    <scope>NUCLEOTIDE SEQUENCE [LARGE SCALE GENOMIC DNA]</scope>
    <source>
        <strain evidence="2">JCM 12393</strain>
    </source>
</reference>
<gene>
    <name evidence="1" type="ORF">GCM10009639_35860</name>
</gene>
<evidence type="ECO:0000313" key="2">
    <source>
        <dbReference type="Proteomes" id="UP001499863"/>
    </source>
</evidence>
<keyword evidence="2" id="KW-1185">Reference proteome</keyword>
<name>A0ABP4ISL9_9ACTN</name>
<evidence type="ECO:0000313" key="1">
    <source>
        <dbReference type="EMBL" id="GAA1397929.1"/>
    </source>
</evidence>
<protein>
    <submittedName>
        <fullName evidence="1">Uncharacterized protein</fullName>
    </submittedName>
</protein>